<gene>
    <name evidence="1" type="ORF">B0I36DRAFT_138129</name>
</gene>
<evidence type="ECO:0000313" key="2">
    <source>
        <dbReference type="Proteomes" id="UP000756346"/>
    </source>
</evidence>
<comment type="caution">
    <text evidence="1">The sequence shown here is derived from an EMBL/GenBank/DDBJ whole genome shotgun (WGS) entry which is preliminary data.</text>
</comment>
<protein>
    <submittedName>
        <fullName evidence="1">Uncharacterized protein</fullName>
    </submittedName>
</protein>
<sequence>MFVVCRLIAPSIRSQKSTGAGAGAVAVRVSSGKDPFCRRRPVIRIKHKYGRRGAREPSVRYVRRYEEVEAGQNAPGVIEDCWRWMERRARFQLFSGAASRPTFARRLAVATPPFPDAVDRVGPMFLCLCSTMMLFTEPAASPNSFLPQF</sequence>
<dbReference type="Proteomes" id="UP000756346">
    <property type="component" value="Unassembled WGS sequence"/>
</dbReference>
<name>A0A9P8Y4G9_9PEZI</name>
<dbReference type="AlphaFoldDB" id="A0A9P8Y4G9"/>
<organism evidence="1 2">
    <name type="scientific">Microdochium trichocladiopsis</name>
    <dbReference type="NCBI Taxonomy" id="1682393"/>
    <lineage>
        <taxon>Eukaryota</taxon>
        <taxon>Fungi</taxon>
        <taxon>Dikarya</taxon>
        <taxon>Ascomycota</taxon>
        <taxon>Pezizomycotina</taxon>
        <taxon>Sordariomycetes</taxon>
        <taxon>Xylariomycetidae</taxon>
        <taxon>Xylariales</taxon>
        <taxon>Microdochiaceae</taxon>
        <taxon>Microdochium</taxon>
    </lineage>
</organism>
<keyword evidence="2" id="KW-1185">Reference proteome</keyword>
<dbReference type="GeneID" id="70177868"/>
<dbReference type="EMBL" id="JAGTJQ010000007">
    <property type="protein sequence ID" value="KAH7027396.1"/>
    <property type="molecule type" value="Genomic_DNA"/>
</dbReference>
<evidence type="ECO:0000313" key="1">
    <source>
        <dbReference type="EMBL" id="KAH7027396.1"/>
    </source>
</evidence>
<proteinExistence type="predicted"/>
<reference evidence="1" key="1">
    <citation type="journal article" date="2021" name="Nat. Commun.">
        <title>Genetic determinants of endophytism in the Arabidopsis root mycobiome.</title>
        <authorList>
            <person name="Mesny F."/>
            <person name="Miyauchi S."/>
            <person name="Thiergart T."/>
            <person name="Pickel B."/>
            <person name="Atanasova L."/>
            <person name="Karlsson M."/>
            <person name="Huettel B."/>
            <person name="Barry K.W."/>
            <person name="Haridas S."/>
            <person name="Chen C."/>
            <person name="Bauer D."/>
            <person name="Andreopoulos W."/>
            <person name="Pangilinan J."/>
            <person name="LaButti K."/>
            <person name="Riley R."/>
            <person name="Lipzen A."/>
            <person name="Clum A."/>
            <person name="Drula E."/>
            <person name="Henrissat B."/>
            <person name="Kohler A."/>
            <person name="Grigoriev I.V."/>
            <person name="Martin F.M."/>
            <person name="Hacquard S."/>
        </authorList>
    </citation>
    <scope>NUCLEOTIDE SEQUENCE</scope>
    <source>
        <strain evidence="1">MPI-CAGE-CH-0230</strain>
    </source>
</reference>
<accession>A0A9P8Y4G9</accession>
<dbReference type="RefSeq" id="XP_046010195.1">
    <property type="nucleotide sequence ID" value="XM_046148322.1"/>
</dbReference>